<dbReference type="EMBL" id="BMGZ01000001">
    <property type="protein sequence ID" value="GGH92370.1"/>
    <property type="molecule type" value="Genomic_DNA"/>
</dbReference>
<feature type="chain" id="PRO_5035198755" evidence="14">
    <location>
        <begin position="25"/>
        <end position="754"/>
    </location>
</feature>
<comment type="caution">
    <text evidence="17">The sequence shown here is derived from an EMBL/GenBank/DDBJ whole genome shotgun (WGS) entry which is preliminary data.</text>
</comment>
<evidence type="ECO:0000256" key="10">
    <source>
        <dbReference type="ARBA" id="ARBA00023237"/>
    </source>
</evidence>
<evidence type="ECO:0000259" key="15">
    <source>
        <dbReference type="Pfam" id="PF00593"/>
    </source>
</evidence>
<dbReference type="AlphaFoldDB" id="A0A8J3A4T6"/>
<dbReference type="InterPro" id="IPR012910">
    <property type="entry name" value="Plug_dom"/>
</dbReference>
<feature type="compositionally biased region" description="Polar residues" evidence="13">
    <location>
        <begin position="718"/>
        <end position="731"/>
    </location>
</feature>
<feature type="domain" description="TonB-dependent receptor plug" evidence="16">
    <location>
        <begin position="59"/>
        <end position="169"/>
    </location>
</feature>
<keyword evidence="10 11" id="KW-0998">Cell outer membrane</keyword>
<evidence type="ECO:0000313" key="18">
    <source>
        <dbReference type="EMBL" id="NHK26450.1"/>
    </source>
</evidence>
<organism evidence="17 19">
    <name type="scientific">Aquisalinus luteolus</name>
    <dbReference type="NCBI Taxonomy" id="1566827"/>
    <lineage>
        <taxon>Bacteria</taxon>
        <taxon>Pseudomonadati</taxon>
        <taxon>Pseudomonadota</taxon>
        <taxon>Alphaproteobacteria</taxon>
        <taxon>Parvularculales</taxon>
        <taxon>Parvularculaceae</taxon>
        <taxon>Aquisalinus</taxon>
    </lineage>
</organism>
<keyword evidence="8 12" id="KW-0798">TonB box</keyword>
<dbReference type="InterPro" id="IPR000531">
    <property type="entry name" value="Beta-barrel_TonB"/>
</dbReference>
<evidence type="ECO:0000256" key="14">
    <source>
        <dbReference type="SAM" id="SignalP"/>
    </source>
</evidence>
<dbReference type="RefSeq" id="WP_155136007.1">
    <property type="nucleotide sequence ID" value="NZ_BMGZ01000001.1"/>
</dbReference>
<evidence type="ECO:0000256" key="5">
    <source>
        <dbReference type="ARBA" id="ARBA00022692"/>
    </source>
</evidence>
<dbReference type="GO" id="GO:0009279">
    <property type="term" value="C:cell outer membrane"/>
    <property type="evidence" value="ECO:0007669"/>
    <property type="project" value="UniProtKB-SubCell"/>
</dbReference>
<dbReference type="SUPFAM" id="SSF56935">
    <property type="entry name" value="Porins"/>
    <property type="match status" value="1"/>
</dbReference>
<reference evidence="18 20" key="2">
    <citation type="submission" date="2020-02" db="EMBL/GenBank/DDBJ databases">
        <title>Genome sequence of Parvularcula flava strain NH6-79.</title>
        <authorList>
            <person name="Abdul Karim M.H."/>
            <person name="Lam M.Q."/>
            <person name="Chen S.J."/>
            <person name="Yahya A."/>
            <person name="Shahir S."/>
            <person name="Shamsir M.S."/>
            <person name="Chong C.S."/>
        </authorList>
    </citation>
    <scope>NUCLEOTIDE SEQUENCE [LARGE SCALE GENOMIC DNA]</scope>
    <source>
        <strain evidence="18 20">NH6-79</strain>
    </source>
</reference>
<sequence>MSGYNLKLLLAGAAAIALTAPAYAQTEEAPAEEESCRDASNERCDVLVVTVQKREQGLLDIPQSVSVVGGETLERLNATNFQDYIALVPGLQLEQSTPGVGRLILRGVNTGGVASTVSTYIDETPFGSSSGLVNGAILAGDFDTFDVERIEVLRGPQGSLYGANSLSGVLKFVTAEPSTEGFMAKVRAGVESVDGGETGYSTAGVVNIPLSDNLAVRGSGFYREIPGFIDSVGNFGSDMAEDINGTTSSGARVSLLYTPSDVLSIRLSAIAQDLETEEGTTINVDSETLEPIDGDLTRGRFTDATNDVEYRVYNGTVDWDLGFGELTSSTSYSTLEQTIYSDFDTFAYGPLISSILSLPPIEINLDQETNNEKFTQEVRVASSGEGFDWLIGGYYTKEEGVIHQLVQAVEPGTATPAGIPVLADLSITSDYEEYAAFGNVTFYLSDRFDVTLGGRLSQNEQGAIQITDGLPGLFVAGFEELPEVSSDESVFTYSIAPRYEINDQVTAYARVATGYRPGGPNILPPDVPADTPRTYESDSTTNYEAGIKAELDNVTFDAAVFYIDWTDVQLLAVINDFGLNTNGGGATSKGIEFATNWTPLDGLSLSVNGAFTDTELTEDTDPLAVGGEEGDSLPFTPEVTLALNGDYQWPLSPQVTAFVGATLSYQSEMEGNYVSAPTAQAFGFGRRTLPDYETLDLRAGLLFDNYSIDVYVDNATNSEGLTNGGNPSTTAPPGISNAGVIRPRTIGATLTARF</sequence>
<dbReference type="Proteomes" id="UP000818603">
    <property type="component" value="Unassembled WGS sequence"/>
</dbReference>
<evidence type="ECO:0000256" key="11">
    <source>
        <dbReference type="PROSITE-ProRule" id="PRU01360"/>
    </source>
</evidence>
<evidence type="ECO:0000256" key="1">
    <source>
        <dbReference type="ARBA" id="ARBA00004571"/>
    </source>
</evidence>
<dbReference type="InterPro" id="IPR036942">
    <property type="entry name" value="Beta-barrel_TonB_sf"/>
</dbReference>
<evidence type="ECO:0000256" key="2">
    <source>
        <dbReference type="ARBA" id="ARBA00022448"/>
    </source>
</evidence>
<dbReference type="PANTHER" id="PTHR32552">
    <property type="entry name" value="FERRICHROME IRON RECEPTOR-RELATED"/>
    <property type="match status" value="1"/>
</dbReference>
<reference evidence="17" key="1">
    <citation type="journal article" date="2014" name="Int. J. Syst. Evol. Microbiol.">
        <title>Complete genome sequence of Corynebacterium casei LMG S-19264T (=DSM 44701T), isolated from a smear-ripened cheese.</title>
        <authorList>
            <consortium name="US DOE Joint Genome Institute (JGI-PGF)"/>
            <person name="Walter F."/>
            <person name="Albersmeier A."/>
            <person name="Kalinowski J."/>
            <person name="Ruckert C."/>
        </authorList>
    </citation>
    <scope>NUCLEOTIDE SEQUENCE</scope>
    <source>
        <strain evidence="17">CGMCC 1.14984</strain>
    </source>
</reference>
<keyword evidence="3 11" id="KW-1134">Transmembrane beta strand</keyword>
<reference evidence="17" key="3">
    <citation type="submission" date="2020-09" db="EMBL/GenBank/DDBJ databases">
        <authorList>
            <person name="Sun Q."/>
            <person name="Zhou Y."/>
        </authorList>
    </citation>
    <scope>NUCLEOTIDE SEQUENCE</scope>
    <source>
        <strain evidence="17">CGMCC 1.14984</strain>
    </source>
</reference>
<evidence type="ECO:0000256" key="4">
    <source>
        <dbReference type="ARBA" id="ARBA00022496"/>
    </source>
</evidence>
<keyword evidence="9 11" id="KW-0472">Membrane</keyword>
<evidence type="ECO:0000256" key="13">
    <source>
        <dbReference type="SAM" id="MobiDB-lite"/>
    </source>
</evidence>
<dbReference type="EMBL" id="VCJR02000001">
    <property type="protein sequence ID" value="NHK26450.1"/>
    <property type="molecule type" value="Genomic_DNA"/>
</dbReference>
<gene>
    <name evidence="18" type="ORF">FF098_000850</name>
    <name evidence="17" type="ORF">GCM10011355_01710</name>
</gene>
<comment type="subcellular location">
    <subcellularLocation>
        <location evidence="1 11">Cell outer membrane</location>
        <topology evidence="1 11">Multi-pass membrane protein</topology>
    </subcellularLocation>
</comment>
<feature type="region of interest" description="Disordered" evidence="13">
    <location>
        <begin position="718"/>
        <end position="738"/>
    </location>
</feature>
<dbReference type="CDD" id="cd01347">
    <property type="entry name" value="ligand_gated_channel"/>
    <property type="match status" value="1"/>
</dbReference>
<evidence type="ECO:0000256" key="7">
    <source>
        <dbReference type="ARBA" id="ARBA00023065"/>
    </source>
</evidence>
<protein>
    <submittedName>
        <fullName evidence="17">TonB-dependent receptor</fullName>
    </submittedName>
</protein>
<dbReference type="PROSITE" id="PS52016">
    <property type="entry name" value="TONB_DEPENDENT_REC_3"/>
    <property type="match status" value="1"/>
</dbReference>
<evidence type="ECO:0000313" key="17">
    <source>
        <dbReference type="EMBL" id="GGH92370.1"/>
    </source>
</evidence>
<proteinExistence type="inferred from homology"/>
<keyword evidence="6" id="KW-0408">Iron</keyword>
<dbReference type="Pfam" id="PF00593">
    <property type="entry name" value="TonB_dep_Rec_b-barrel"/>
    <property type="match status" value="1"/>
</dbReference>
<dbReference type="InterPro" id="IPR039426">
    <property type="entry name" value="TonB-dep_rcpt-like"/>
</dbReference>
<dbReference type="PANTHER" id="PTHR32552:SF81">
    <property type="entry name" value="TONB-DEPENDENT OUTER MEMBRANE RECEPTOR"/>
    <property type="match status" value="1"/>
</dbReference>
<keyword evidence="14" id="KW-0732">Signal</keyword>
<keyword evidence="7" id="KW-0406">Ion transport</keyword>
<dbReference type="Pfam" id="PF07715">
    <property type="entry name" value="Plug"/>
    <property type="match status" value="1"/>
</dbReference>
<accession>A0A8J3A4T6</accession>
<evidence type="ECO:0000313" key="19">
    <source>
        <dbReference type="Proteomes" id="UP000621856"/>
    </source>
</evidence>
<keyword evidence="4" id="KW-0410">Iron transport</keyword>
<feature type="region of interest" description="Disordered" evidence="13">
    <location>
        <begin position="519"/>
        <end position="539"/>
    </location>
</feature>
<feature type="signal peptide" evidence="14">
    <location>
        <begin position="1"/>
        <end position="24"/>
    </location>
</feature>
<comment type="similarity">
    <text evidence="11 12">Belongs to the TonB-dependent receptor family.</text>
</comment>
<name>A0A8J3A4T6_9PROT</name>
<dbReference type="GO" id="GO:0006826">
    <property type="term" value="P:iron ion transport"/>
    <property type="evidence" value="ECO:0007669"/>
    <property type="project" value="UniProtKB-KW"/>
</dbReference>
<dbReference type="Proteomes" id="UP000621856">
    <property type="component" value="Unassembled WGS sequence"/>
</dbReference>
<keyword evidence="5 11" id="KW-0812">Transmembrane</keyword>
<keyword evidence="17" id="KW-0675">Receptor</keyword>
<evidence type="ECO:0000256" key="9">
    <source>
        <dbReference type="ARBA" id="ARBA00023136"/>
    </source>
</evidence>
<evidence type="ECO:0000259" key="16">
    <source>
        <dbReference type="Pfam" id="PF07715"/>
    </source>
</evidence>
<evidence type="ECO:0000256" key="12">
    <source>
        <dbReference type="RuleBase" id="RU003357"/>
    </source>
</evidence>
<evidence type="ECO:0000256" key="6">
    <source>
        <dbReference type="ARBA" id="ARBA00023004"/>
    </source>
</evidence>
<feature type="domain" description="TonB-dependent receptor-like beta-barrel" evidence="15">
    <location>
        <begin position="295"/>
        <end position="714"/>
    </location>
</feature>
<dbReference type="Gene3D" id="2.40.170.20">
    <property type="entry name" value="TonB-dependent receptor, beta-barrel domain"/>
    <property type="match status" value="1"/>
</dbReference>
<keyword evidence="20" id="KW-1185">Reference proteome</keyword>
<evidence type="ECO:0000256" key="3">
    <source>
        <dbReference type="ARBA" id="ARBA00022452"/>
    </source>
</evidence>
<evidence type="ECO:0000313" key="20">
    <source>
        <dbReference type="Proteomes" id="UP000818603"/>
    </source>
</evidence>
<evidence type="ECO:0000256" key="8">
    <source>
        <dbReference type="ARBA" id="ARBA00023077"/>
    </source>
</evidence>
<keyword evidence="2 11" id="KW-0813">Transport</keyword>